<dbReference type="RefSeq" id="WP_184000436.1">
    <property type="nucleotide sequence ID" value="NZ_JACIEH010000005.1"/>
</dbReference>
<dbReference type="InterPro" id="IPR004843">
    <property type="entry name" value="Calcineurin-like_PHP"/>
</dbReference>
<dbReference type="AlphaFoldDB" id="A0A7W6JWZ7"/>
<gene>
    <name evidence="2" type="ORF">GGR46_004655</name>
</gene>
<dbReference type="EMBL" id="JACIEH010000005">
    <property type="protein sequence ID" value="MBB4101065.1"/>
    <property type="molecule type" value="Genomic_DNA"/>
</dbReference>
<protein>
    <submittedName>
        <fullName evidence="2">3',5'-cyclic AMP phosphodiesterase CpdA</fullName>
    </submittedName>
</protein>
<evidence type="ECO:0000259" key="1">
    <source>
        <dbReference type="Pfam" id="PF00149"/>
    </source>
</evidence>
<evidence type="ECO:0000313" key="2">
    <source>
        <dbReference type="EMBL" id="MBB4101065.1"/>
    </source>
</evidence>
<dbReference type="Gene3D" id="3.60.21.10">
    <property type="match status" value="1"/>
</dbReference>
<dbReference type="Proteomes" id="UP000557392">
    <property type="component" value="Unassembled WGS sequence"/>
</dbReference>
<organism evidence="2 3">
    <name type="scientific">Sphingomonas kyeonggiensis</name>
    <dbReference type="NCBI Taxonomy" id="1268553"/>
    <lineage>
        <taxon>Bacteria</taxon>
        <taxon>Pseudomonadati</taxon>
        <taxon>Pseudomonadota</taxon>
        <taxon>Alphaproteobacteria</taxon>
        <taxon>Sphingomonadales</taxon>
        <taxon>Sphingomonadaceae</taxon>
        <taxon>Sphingomonas</taxon>
    </lineage>
</organism>
<sequence length="287" mass="32069">MLSLALLGLTASGPVPERPQFSIGAIADAQYAQEADSGQRLYHTAPGKLAAAVADFDRQKLDFVVHLGDFIDKDWASFDTMLPIVKRSRHPWHFALGNHEFSIPDAYKPQLPAKLGMPARYYSFERKGWLFVVTDGNDLSSYGWPEGSPQHKASMDAHARLYADKPLWDGGIGDTQLAWIDAQLAVADKRGLKVALLSHFPVYPENKHNLWNAEAVMAVVERHPSVKLWLDGHNHDGNYGVHAGVHYVNLKAMLDTESTSYARLDFFPDRVEVRGTGRQQDMVLPLR</sequence>
<dbReference type="Pfam" id="PF00149">
    <property type="entry name" value="Metallophos"/>
    <property type="match status" value="1"/>
</dbReference>
<dbReference type="GO" id="GO:0008663">
    <property type="term" value="F:2',3'-cyclic-nucleotide 2'-phosphodiesterase activity"/>
    <property type="evidence" value="ECO:0007669"/>
    <property type="project" value="TreeGrafter"/>
</dbReference>
<dbReference type="GO" id="GO:0030145">
    <property type="term" value="F:manganese ion binding"/>
    <property type="evidence" value="ECO:0007669"/>
    <property type="project" value="TreeGrafter"/>
</dbReference>
<reference evidence="2 3" key="1">
    <citation type="submission" date="2020-08" db="EMBL/GenBank/DDBJ databases">
        <title>Genomic Encyclopedia of Type Strains, Phase IV (KMG-IV): sequencing the most valuable type-strain genomes for metagenomic binning, comparative biology and taxonomic classification.</title>
        <authorList>
            <person name="Goeker M."/>
        </authorList>
    </citation>
    <scope>NUCLEOTIDE SEQUENCE [LARGE SCALE GENOMIC DNA]</scope>
    <source>
        <strain evidence="2 3">DSM 101806</strain>
    </source>
</reference>
<keyword evidence="3" id="KW-1185">Reference proteome</keyword>
<dbReference type="SUPFAM" id="SSF56300">
    <property type="entry name" value="Metallo-dependent phosphatases"/>
    <property type="match status" value="1"/>
</dbReference>
<dbReference type="PANTHER" id="PTHR16509">
    <property type="match status" value="1"/>
</dbReference>
<dbReference type="PANTHER" id="PTHR16509:SF8">
    <property type="entry name" value="MANGANESE-DEPENDENT ADP-RIBOSE_CDP-ALCOHOL DIPHOSPHATASE"/>
    <property type="match status" value="1"/>
</dbReference>
<accession>A0A7W6JWZ7</accession>
<dbReference type="InterPro" id="IPR029052">
    <property type="entry name" value="Metallo-depent_PP-like"/>
</dbReference>
<dbReference type="GO" id="GO:0047631">
    <property type="term" value="F:ADP-ribose diphosphatase activity"/>
    <property type="evidence" value="ECO:0007669"/>
    <property type="project" value="TreeGrafter"/>
</dbReference>
<comment type="caution">
    <text evidence="2">The sequence shown here is derived from an EMBL/GenBank/DDBJ whole genome shotgun (WGS) entry which is preliminary data.</text>
</comment>
<feature type="domain" description="Calcineurin-like phosphoesterase" evidence="1">
    <location>
        <begin position="45"/>
        <end position="236"/>
    </location>
</feature>
<proteinExistence type="predicted"/>
<dbReference type="GO" id="GO:0047734">
    <property type="term" value="F:CDP-glycerol diphosphatase activity"/>
    <property type="evidence" value="ECO:0007669"/>
    <property type="project" value="TreeGrafter"/>
</dbReference>
<evidence type="ECO:0000313" key="3">
    <source>
        <dbReference type="Proteomes" id="UP000557392"/>
    </source>
</evidence>
<name>A0A7W6JWZ7_9SPHN</name>